<dbReference type="EMBL" id="GL888070">
    <property type="protein sequence ID" value="EGI68157.1"/>
    <property type="molecule type" value="Genomic_DNA"/>
</dbReference>
<accession>F4WCH7</accession>
<proteinExistence type="predicted"/>
<keyword evidence="2" id="KW-1185">Reference proteome</keyword>
<dbReference type="AlphaFoldDB" id="F4WCH7"/>
<name>F4WCH7_ACREC</name>
<evidence type="ECO:0000313" key="2">
    <source>
        <dbReference type="Proteomes" id="UP000007755"/>
    </source>
</evidence>
<gene>
    <name evidence="1" type="ORF">G5I_03253</name>
</gene>
<organism evidence="2">
    <name type="scientific">Acromyrmex echinatior</name>
    <name type="common">Panamanian leafcutter ant</name>
    <name type="synonym">Acromyrmex octospinosus echinatior</name>
    <dbReference type="NCBI Taxonomy" id="103372"/>
    <lineage>
        <taxon>Eukaryota</taxon>
        <taxon>Metazoa</taxon>
        <taxon>Ecdysozoa</taxon>
        <taxon>Arthropoda</taxon>
        <taxon>Hexapoda</taxon>
        <taxon>Insecta</taxon>
        <taxon>Pterygota</taxon>
        <taxon>Neoptera</taxon>
        <taxon>Endopterygota</taxon>
        <taxon>Hymenoptera</taxon>
        <taxon>Apocrita</taxon>
        <taxon>Aculeata</taxon>
        <taxon>Formicoidea</taxon>
        <taxon>Formicidae</taxon>
        <taxon>Myrmicinae</taxon>
        <taxon>Acromyrmex</taxon>
    </lineage>
</organism>
<feature type="non-terminal residue" evidence="1">
    <location>
        <position position="1"/>
    </location>
</feature>
<sequence>RSLEGLVKKKKVLVIPATEPTKVVSQSEQILVVPVANLEDVRKNITETVNAKTDVDGLISTDVQFFTENGENGYINSHDDLYEASTETFKSTRKPFLIDNISQEIPYFMPNPSQEIMPSEHPPLTISVPIIAFLEPAKISDDKVDVPIAAILPMQDEISKLKNSHDEVQQNVQNYDDESSWSVDPNNWRLDLSSSEFFLLTISLSLSSARSRQHTSVLNSDQSINHPDYTQSNKFLDNERDIKRVQIYNQIGLDGKVRRIHLDSNEEDKPGIRAYGLPKKHLQDNGIIERLQLGEDRIRDDTLKNGRLVEAYGIPKNKMETNGFIERLSLSSIGHQAAKLDSRNENVRIRRSIRTGSEDKVEKKVTSEAEDMQGQDSKVFRPLFVHRQQVAARERRKHARNVLHRNHRHTTHQPCYHHRVTN</sequence>
<dbReference type="InParanoid" id="F4WCH7"/>
<reference evidence="1" key="1">
    <citation type="submission" date="2011-02" db="EMBL/GenBank/DDBJ databases">
        <title>The genome of the leaf-cutting ant Acromyrmex echinatior suggests key adaptations to social evolution and fungus farming.</title>
        <authorList>
            <person name="Nygaard S."/>
            <person name="Zhang G."/>
        </authorList>
    </citation>
    <scope>NUCLEOTIDE SEQUENCE</scope>
</reference>
<dbReference type="OrthoDB" id="6784221at2759"/>
<dbReference type="Proteomes" id="UP000007755">
    <property type="component" value="Unassembled WGS sequence"/>
</dbReference>
<protein>
    <submittedName>
        <fullName evidence="1">Uncharacterized protein</fullName>
    </submittedName>
</protein>
<evidence type="ECO:0000313" key="1">
    <source>
        <dbReference type="EMBL" id="EGI68157.1"/>
    </source>
</evidence>